<protein>
    <recommendedName>
        <fullName evidence="5">Senescence regulator</fullName>
    </recommendedName>
</protein>
<dbReference type="EMBL" id="JAYMYS010000002">
    <property type="protein sequence ID" value="KAK7404851.1"/>
    <property type="molecule type" value="Genomic_DNA"/>
</dbReference>
<evidence type="ECO:0008006" key="5">
    <source>
        <dbReference type="Google" id="ProtNLM"/>
    </source>
</evidence>
<feature type="region of interest" description="Disordered" evidence="2">
    <location>
        <begin position="1"/>
        <end position="37"/>
    </location>
</feature>
<feature type="compositionally biased region" description="Basic residues" evidence="2">
    <location>
        <begin position="78"/>
        <end position="89"/>
    </location>
</feature>
<keyword evidence="4" id="KW-1185">Reference proteome</keyword>
<feature type="region of interest" description="Disordered" evidence="2">
    <location>
        <begin position="51"/>
        <end position="89"/>
    </location>
</feature>
<evidence type="ECO:0000256" key="2">
    <source>
        <dbReference type="SAM" id="MobiDB-lite"/>
    </source>
</evidence>
<feature type="compositionally biased region" description="Low complexity" evidence="2">
    <location>
        <begin position="61"/>
        <end position="76"/>
    </location>
</feature>
<sequence length="233" mass="25766">MDPFGPNWRLPNRKPSPSERFLGVPSHAPPHFPSVANDELHEDDVVFFSGDYSAGPSHHNASTPSSSTSSSSSATPIHHLHHHNHHHSHGILAALPGNEISRNLRNVSQHFHKASISSISSASSSSSSSRVIPSIPRPPPTQQSSLKFHQSAPVNVPILSMKAHRRHREFDDVDDEEDEEEEEMVPPHEIVARNSAQSPMLAYSVLEGIGRTLKGRDLRQVRNAVWRQTGFLD</sequence>
<dbReference type="Proteomes" id="UP001386955">
    <property type="component" value="Unassembled WGS sequence"/>
</dbReference>
<accession>A0AAN9STI6</accession>
<feature type="compositionally biased region" description="Low complexity" evidence="2">
    <location>
        <begin position="117"/>
        <end position="134"/>
    </location>
</feature>
<dbReference type="PANTHER" id="PTHR33083:SF50">
    <property type="entry name" value="PROTEIN S40-7"/>
    <property type="match status" value="1"/>
</dbReference>
<dbReference type="InterPro" id="IPR007608">
    <property type="entry name" value="Senescence_reg_S40"/>
</dbReference>
<reference evidence="3 4" key="1">
    <citation type="submission" date="2024-01" db="EMBL/GenBank/DDBJ databases">
        <title>The genomes of 5 underutilized Papilionoideae crops provide insights into root nodulation and disease resistanc.</title>
        <authorList>
            <person name="Jiang F."/>
        </authorList>
    </citation>
    <scope>NUCLEOTIDE SEQUENCE [LARGE SCALE GENOMIC DNA]</scope>
    <source>
        <strain evidence="3">DUOXIRENSHENG_FW03</strain>
        <tissue evidence="3">Leaves</tissue>
    </source>
</reference>
<dbReference type="GO" id="GO:0010150">
    <property type="term" value="P:leaf senescence"/>
    <property type="evidence" value="ECO:0007669"/>
    <property type="project" value="UniProtKB-ARBA"/>
</dbReference>
<dbReference type="PANTHER" id="PTHR33083">
    <property type="entry name" value="EXPRESSED PROTEIN"/>
    <property type="match status" value="1"/>
</dbReference>
<comment type="similarity">
    <text evidence="1">Belongs to the senescence regulator S40 family.</text>
</comment>
<dbReference type="AlphaFoldDB" id="A0AAN9STI6"/>
<name>A0AAN9STI6_PSOTE</name>
<organism evidence="3 4">
    <name type="scientific">Psophocarpus tetragonolobus</name>
    <name type="common">Winged bean</name>
    <name type="synonym">Dolichos tetragonolobus</name>
    <dbReference type="NCBI Taxonomy" id="3891"/>
    <lineage>
        <taxon>Eukaryota</taxon>
        <taxon>Viridiplantae</taxon>
        <taxon>Streptophyta</taxon>
        <taxon>Embryophyta</taxon>
        <taxon>Tracheophyta</taxon>
        <taxon>Spermatophyta</taxon>
        <taxon>Magnoliopsida</taxon>
        <taxon>eudicotyledons</taxon>
        <taxon>Gunneridae</taxon>
        <taxon>Pentapetalae</taxon>
        <taxon>rosids</taxon>
        <taxon>fabids</taxon>
        <taxon>Fabales</taxon>
        <taxon>Fabaceae</taxon>
        <taxon>Papilionoideae</taxon>
        <taxon>50 kb inversion clade</taxon>
        <taxon>NPAAA clade</taxon>
        <taxon>indigoferoid/millettioid clade</taxon>
        <taxon>Phaseoleae</taxon>
        <taxon>Psophocarpus</taxon>
    </lineage>
</organism>
<evidence type="ECO:0000313" key="4">
    <source>
        <dbReference type="Proteomes" id="UP001386955"/>
    </source>
</evidence>
<comment type="caution">
    <text evidence="3">The sequence shown here is derived from an EMBL/GenBank/DDBJ whole genome shotgun (WGS) entry which is preliminary data.</text>
</comment>
<proteinExistence type="inferred from homology"/>
<dbReference type="Pfam" id="PF04520">
    <property type="entry name" value="Senescence_reg"/>
    <property type="match status" value="1"/>
</dbReference>
<evidence type="ECO:0000313" key="3">
    <source>
        <dbReference type="EMBL" id="KAK7404851.1"/>
    </source>
</evidence>
<feature type="region of interest" description="Disordered" evidence="2">
    <location>
        <begin position="117"/>
        <end position="149"/>
    </location>
</feature>
<evidence type="ECO:0000256" key="1">
    <source>
        <dbReference type="ARBA" id="ARBA00034773"/>
    </source>
</evidence>
<gene>
    <name evidence="3" type="ORF">VNO78_05857</name>
</gene>